<reference evidence="1" key="2">
    <citation type="submission" date="2022-06" db="UniProtKB">
        <authorList>
            <consortium name="EnsemblMetazoa"/>
        </authorList>
    </citation>
    <scope>IDENTIFICATION</scope>
    <source>
        <strain evidence="1">PS312</strain>
    </source>
</reference>
<accession>A0A2A6C0L1</accession>
<dbReference type="AlphaFoldDB" id="A0A2A6C0L1"/>
<evidence type="ECO:0000313" key="1">
    <source>
        <dbReference type="EnsemblMetazoa" id="PPA42248.1"/>
    </source>
</evidence>
<evidence type="ECO:0000313" key="2">
    <source>
        <dbReference type="Proteomes" id="UP000005239"/>
    </source>
</evidence>
<sequence>MQHNYLIWVPTTAFDSNPSLYSSFYIFEILMICLQLFAEPFIIYRMYATRPLHRNIRLIIASCLSFTGLSSVCRLVLLYFQYTGIPLPETGSASIVLLASLGRELGLGVLVAIPFDVAVERMVATRYWSWYEKESKDTLWVFGSILIFSVFAALLNGVCYIYGADYYRHIAVAIFDLLVEGFYISLSAYLWHFVPKLRPNNSSLPSRDSHQEANQYFDWLTRDLNRLSDFKDNRKF</sequence>
<accession>A0A8R1UYV0</accession>
<dbReference type="EnsemblMetazoa" id="PPA42248.1">
    <property type="protein sequence ID" value="PPA42248.1"/>
    <property type="gene ID" value="WBGene00280617"/>
</dbReference>
<dbReference type="PANTHER" id="PTHR47521">
    <property type="entry name" value="SERPENTINE RECEPTOR, CLASS E (EPSILON)-RELATED"/>
    <property type="match status" value="1"/>
</dbReference>
<protein>
    <submittedName>
        <fullName evidence="1">G protein-coupled receptor</fullName>
    </submittedName>
</protein>
<keyword evidence="2" id="KW-1185">Reference proteome</keyword>
<proteinExistence type="predicted"/>
<dbReference type="InterPro" id="IPR052860">
    <property type="entry name" value="NRL-GPCR1"/>
</dbReference>
<dbReference type="Proteomes" id="UP000005239">
    <property type="component" value="Unassembled WGS sequence"/>
</dbReference>
<dbReference type="PANTHER" id="PTHR47521:SF7">
    <property type="entry name" value="SERPENTINE RECEPTOR CLASS EPSILON-6"/>
    <property type="match status" value="1"/>
</dbReference>
<organism evidence="1 2">
    <name type="scientific">Pristionchus pacificus</name>
    <name type="common">Parasitic nematode worm</name>
    <dbReference type="NCBI Taxonomy" id="54126"/>
    <lineage>
        <taxon>Eukaryota</taxon>
        <taxon>Metazoa</taxon>
        <taxon>Ecdysozoa</taxon>
        <taxon>Nematoda</taxon>
        <taxon>Chromadorea</taxon>
        <taxon>Rhabditida</taxon>
        <taxon>Rhabditina</taxon>
        <taxon>Diplogasteromorpha</taxon>
        <taxon>Diplogasteroidea</taxon>
        <taxon>Neodiplogasteridae</taxon>
        <taxon>Pristionchus</taxon>
    </lineage>
</organism>
<gene>
    <name evidence="1" type="primary">WBGene00280617</name>
</gene>
<reference evidence="2" key="1">
    <citation type="journal article" date="2008" name="Nat. Genet.">
        <title>The Pristionchus pacificus genome provides a unique perspective on nematode lifestyle and parasitism.</title>
        <authorList>
            <person name="Dieterich C."/>
            <person name="Clifton S.W."/>
            <person name="Schuster L.N."/>
            <person name="Chinwalla A."/>
            <person name="Delehaunty K."/>
            <person name="Dinkelacker I."/>
            <person name="Fulton L."/>
            <person name="Fulton R."/>
            <person name="Godfrey J."/>
            <person name="Minx P."/>
            <person name="Mitreva M."/>
            <person name="Roeseler W."/>
            <person name="Tian H."/>
            <person name="Witte H."/>
            <person name="Yang S.P."/>
            <person name="Wilson R.K."/>
            <person name="Sommer R.J."/>
        </authorList>
    </citation>
    <scope>NUCLEOTIDE SEQUENCE [LARGE SCALE GENOMIC DNA]</scope>
    <source>
        <strain evidence="2">PS312</strain>
    </source>
</reference>
<name>A0A2A6C0L1_PRIPA</name>